<dbReference type="PROSITE" id="PS50014">
    <property type="entry name" value="BROMODOMAIN_2"/>
    <property type="match status" value="1"/>
</dbReference>
<evidence type="ECO:0000256" key="3">
    <source>
        <dbReference type="ARBA" id="ARBA00022853"/>
    </source>
</evidence>
<gene>
    <name evidence="10" type="ORF">C8F04DRAFT_1154291</name>
</gene>
<organism evidence="10 11">
    <name type="scientific">Mycena alexandri</name>
    <dbReference type="NCBI Taxonomy" id="1745969"/>
    <lineage>
        <taxon>Eukaryota</taxon>
        <taxon>Fungi</taxon>
        <taxon>Dikarya</taxon>
        <taxon>Basidiomycota</taxon>
        <taxon>Agaricomycotina</taxon>
        <taxon>Agaricomycetes</taxon>
        <taxon>Agaricomycetidae</taxon>
        <taxon>Agaricales</taxon>
        <taxon>Marasmiineae</taxon>
        <taxon>Mycenaceae</taxon>
        <taxon>Mycena</taxon>
    </lineage>
</organism>
<dbReference type="PANTHER" id="PTHR16062">
    <property type="entry name" value="SWI/SNF-RELATED"/>
    <property type="match status" value="1"/>
</dbReference>
<dbReference type="SMART" id="SM00297">
    <property type="entry name" value="BROMO"/>
    <property type="match status" value="1"/>
</dbReference>
<keyword evidence="6" id="KW-0804">Transcription</keyword>
<evidence type="ECO:0000256" key="4">
    <source>
        <dbReference type="ARBA" id="ARBA00023015"/>
    </source>
</evidence>
<evidence type="ECO:0000259" key="9">
    <source>
        <dbReference type="PROSITE" id="PS50014"/>
    </source>
</evidence>
<dbReference type="SUPFAM" id="SSF47370">
    <property type="entry name" value="Bromodomain"/>
    <property type="match status" value="1"/>
</dbReference>
<comment type="subcellular location">
    <subcellularLocation>
        <location evidence="1">Nucleus</location>
    </subcellularLocation>
</comment>
<dbReference type="InterPro" id="IPR001487">
    <property type="entry name" value="Bromodomain"/>
</dbReference>
<keyword evidence="4" id="KW-0805">Transcription regulation</keyword>
<evidence type="ECO:0000256" key="2">
    <source>
        <dbReference type="ARBA" id="ARBA00022737"/>
    </source>
</evidence>
<evidence type="ECO:0000256" key="6">
    <source>
        <dbReference type="ARBA" id="ARBA00023163"/>
    </source>
</evidence>
<keyword evidence="3" id="KW-0156">Chromatin regulator</keyword>
<evidence type="ECO:0000313" key="11">
    <source>
        <dbReference type="Proteomes" id="UP001218188"/>
    </source>
</evidence>
<comment type="caution">
    <text evidence="10">The sequence shown here is derived from an EMBL/GenBank/DDBJ whole genome shotgun (WGS) entry which is preliminary data.</text>
</comment>
<dbReference type="PANTHER" id="PTHR16062:SF19">
    <property type="entry name" value="PROTEIN POLYBROMO-1"/>
    <property type="match status" value="1"/>
</dbReference>
<dbReference type="GO" id="GO:0006338">
    <property type="term" value="P:chromatin remodeling"/>
    <property type="evidence" value="ECO:0007669"/>
    <property type="project" value="InterPro"/>
</dbReference>
<dbReference type="AlphaFoldDB" id="A0AAD6RZD2"/>
<dbReference type="Pfam" id="PF00439">
    <property type="entry name" value="Bromodomain"/>
    <property type="match status" value="1"/>
</dbReference>
<sequence>MSDLVVDALANRARGITSVEAINQTVRWVWASDLGAEVVEVIQNRLLDFPDLAELAREDERREKAFAALQVLAEKDLRQKLILVFNGCYEAITREMVTRRGKSVKRCQIFMTLPKRNAWPDYYELIPEPISIAHINKFSHTTMIRSATEYAALWHRLFNNARTYNRPDSVIYEDAEYLEGVLDRNLAELSELHGVPKP</sequence>
<protein>
    <submittedName>
        <fullName evidence="10">Bromodomain-containing protein</fullName>
    </submittedName>
</protein>
<evidence type="ECO:0000256" key="1">
    <source>
        <dbReference type="ARBA" id="ARBA00004123"/>
    </source>
</evidence>
<evidence type="ECO:0000313" key="10">
    <source>
        <dbReference type="EMBL" id="KAJ7017792.1"/>
    </source>
</evidence>
<evidence type="ECO:0000256" key="7">
    <source>
        <dbReference type="ARBA" id="ARBA00023242"/>
    </source>
</evidence>
<dbReference type="GO" id="GO:0003682">
    <property type="term" value="F:chromatin binding"/>
    <property type="evidence" value="ECO:0007669"/>
    <property type="project" value="TreeGrafter"/>
</dbReference>
<keyword evidence="2" id="KW-0677">Repeat</keyword>
<dbReference type="GO" id="GO:0016586">
    <property type="term" value="C:RSC-type complex"/>
    <property type="evidence" value="ECO:0007669"/>
    <property type="project" value="InterPro"/>
</dbReference>
<evidence type="ECO:0000256" key="8">
    <source>
        <dbReference type="PROSITE-ProRule" id="PRU00035"/>
    </source>
</evidence>
<dbReference type="InterPro" id="IPR037382">
    <property type="entry name" value="Rsc/polybromo"/>
</dbReference>
<keyword evidence="5 8" id="KW-0103">Bromodomain</keyword>
<dbReference type="Proteomes" id="UP001218188">
    <property type="component" value="Unassembled WGS sequence"/>
</dbReference>
<dbReference type="EMBL" id="JARJCM010000378">
    <property type="protein sequence ID" value="KAJ7017792.1"/>
    <property type="molecule type" value="Genomic_DNA"/>
</dbReference>
<accession>A0AAD6RZD2</accession>
<proteinExistence type="predicted"/>
<evidence type="ECO:0000256" key="5">
    <source>
        <dbReference type="ARBA" id="ARBA00023117"/>
    </source>
</evidence>
<feature type="domain" description="Bromo" evidence="9">
    <location>
        <begin position="102"/>
        <end position="172"/>
    </location>
</feature>
<dbReference type="InterPro" id="IPR036427">
    <property type="entry name" value="Bromodomain-like_sf"/>
</dbReference>
<name>A0AAD6RZD2_9AGAR</name>
<reference evidence="10" key="1">
    <citation type="submission" date="2023-03" db="EMBL/GenBank/DDBJ databases">
        <title>Massive genome expansion in bonnet fungi (Mycena s.s.) driven by repeated elements and novel gene families across ecological guilds.</title>
        <authorList>
            <consortium name="Lawrence Berkeley National Laboratory"/>
            <person name="Harder C.B."/>
            <person name="Miyauchi S."/>
            <person name="Viragh M."/>
            <person name="Kuo A."/>
            <person name="Thoen E."/>
            <person name="Andreopoulos B."/>
            <person name="Lu D."/>
            <person name="Skrede I."/>
            <person name="Drula E."/>
            <person name="Henrissat B."/>
            <person name="Morin E."/>
            <person name="Kohler A."/>
            <person name="Barry K."/>
            <person name="LaButti K."/>
            <person name="Morin E."/>
            <person name="Salamov A."/>
            <person name="Lipzen A."/>
            <person name="Mereny Z."/>
            <person name="Hegedus B."/>
            <person name="Baldrian P."/>
            <person name="Stursova M."/>
            <person name="Weitz H."/>
            <person name="Taylor A."/>
            <person name="Grigoriev I.V."/>
            <person name="Nagy L.G."/>
            <person name="Martin F."/>
            <person name="Kauserud H."/>
        </authorList>
    </citation>
    <scope>NUCLEOTIDE SEQUENCE</scope>
    <source>
        <strain evidence="10">CBHHK200</strain>
    </source>
</reference>
<dbReference type="GO" id="GO:0006368">
    <property type="term" value="P:transcription elongation by RNA polymerase II"/>
    <property type="evidence" value="ECO:0007669"/>
    <property type="project" value="TreeGrafter"/>
</dbReference>
<keyword evidence="7" id="KW-0539">Nucleus</keyword>
<dbReference type="Gene3D" id="1.20.920.10">
    <property type="entry name" value="Bromodomain-like"/>
    <property type="match status" value="1"/>
</dbReference>
<keyword evidence="11" id="KW-1185">Reference proteome</keyword>